<evidence type="ECO:0000313" key="1">
    <source>
        <dbReference type="EMBL" id="MFC4636692.1"/>
    </source>
</evidence>
<comment type="caution">
    <text evidence="1">The sequence shown here is derived from an EMBL/GenBank/DDBJ whole genome shotgun (WGS) entry which is preliminary data.</text>
</comment>
<reference evidence="2" key="1">
    <citation type="journal article" date="2019" name="Int. J. Syst. Evol. Microbiol.">
        <title>The Global Catalogue of Microorganisms (GCM) 10K type strain sequencing project: providing services to taxonomists for standard genome sequencing and annotation.</title>
        <authorList>
            <consortium name="The Broad Institute Genomics Platform"/>
            <consortium name="The Broad Institute Genome Sequencing Center for Infectious Disease"/>
            <person name="Wu L."/>
            <person name="Ma J."/>
        </authorList>
    </citation>
    <scope>NUCLEOTIDE SEQUENCE [LARGE SCALE GENOMIC DNA]</scope>
    <source>
        <strain evidence="2">YJ-61-S</strain>
    </source>
</reference>
<evidence type="ECO:0000313" key="2">
    <source>
        <dbReference type="Proteomes" id="UP001596043"/>
    </source>
</evidence>
<feature type="non-terminal residue" evidence="1">
    <location>
        <position position="1"/>
    </location>
</feature>
<proteinExistence type="predicted"/>
<feature type="non-terminal residue" evidence="1">
    <location>
        <position position="389"/>
    </location>
</feature>
<dbReference type="EMBL" id="JBHSFV010000043">
    <property type="protein sequence ID" value="MFC4636692.1"/>
    <property type="molecule type" value="Genomic_DNA"/>
</dbReference>
<protein>
    <submittedName>
        <fullName evidence="1">Iron-regulated protein FrpC</fullName>
    </submittedName>
</protein>
<keyword evidence="2" id="KW-1185">Reference proteome</keyword>
<accession>A0ABV9I2S7</accession>
<sequence length="389" mass="41428">FFVAENTITGCFKLYSFELLVFPKPDLPLEIEDLRACDADADGFASFNLISQEGAILADITPPLDPDDFTVTYHNTAMDAMDGTAAIVTPDMYVNQVANTTETIFVRVETDDGTPNTCPSFIEFDIEVVPPPVINPNGVDLNLMVCNDDDDPLGTVVFDLTVLEAEITGGDDLVDVTYYASLADLVSDTPITTPQAYTNVTNPQTIHIVVAPFDLPECSTQGLFDIEVLPLPSPVTPAAVALCDDDLDGDDANGIVEFDLTATVATIAGGETVNISIFDDLTLAEETPFDPANIVTTTGGGGEILYTNTTPGGQTLYARVESTVSIVNGEACFVIVPFDVVVNPLPIVAQDTPFDYTFCEEFDGDDTTGEVNLATLADDAGFLVAPQNT</sequence>
<organism evidence="1 2">
    <name type="scientific">Dokdonia ponticola</name>
    <dbReference type="NCBI Taxonomy" id="2041041"/>
    <lineage>
        <taxon>Bacteria</taxon>
        <taxon>Pseudomonadati</taxon>
        <taxon>Bacteroidota</taxon>
        <taxon>Flavobacteriia</taxon>
        <taxon>Flavobacteriales</taxon>
        <taxon>Flavobacteriaceae</taxon>
        <taxon>Dokdonia</taxon>
    </lineage>
</organism>
<gene>
    <name evidence="1" type="ORF">ACFO3O_22530</name>
</gene>
<name>A0ABV9I2S7_9FLAO</name>
<dbReference type="Proteomes" id="UP001596043">
    <property type="component" value="Unassembled WGS sequence"/>
</dbReference>